<reference evidence="14" key="2">
    <citation type="journal article" date="2021" name="Microbiome">
        <title>Successional dynamics and alternative stable states in a saline activated sludge microbial community over 9 years.</title>
        <authorList>
            <person name="Wang Y."/>
            <person name="Ye J."/>
            <person name="Ju F."/>
            <person name="Liu L."/>
            <person name="Boyd J.A."/>
            <person name="Deng Y."/>
            <person name="Parks D.H."/>
            <person name="Jiang X."/>
            <person name="Yin X."/>
            <person name="Woodcroft B.J."/>
            <person name="Tyson G.W."/>
            <person name="Hugenholtz P."/>
            <person name="Polz M.F."/>
            <person name="Zhang T."/>
        </authorList>
    </citation>
    <scope>NUCLEOTIDE SEQUENCE</scope>
    <source>
        <strain evidence="14">HKST-UBA02</strain>
    </source>
</reference>
<dbReference type="NCBIfam" id="TIGR00398">
    <property type="entry name" value="metG"/>
    <property type="match status" value="1"/>
</dbReference>
<dbReference type="InterPro" id="IPR009080">
    <property type="entry name" value="tRNAsynth_Ia_anticodon-bd"/>
</dbReference>
<feature type="binding site" evidence="11">
    <location>
        <position position="354"/>
    </location>
    <ligand>
        <name>ATP</name>
        <dbReference type="ChEBI" id="CHEBI:30616"/>
    </ligand>
</feature>
<evidence type="ECO:0000256" key="5">
    <source>
        <dbReference type="ARBA" id="ARBA00022598"/>
    </source>
</evidence>
<dbReference type="GO" id="GO:0006431">
    <property type="term" value="P:methionyl-tRNA aminoacylation"/>
    <property type="evidence" value="ECO:0007669"/>
    <property type="project" value="UniProtKB-UniRule"/>
</dbReference>
<dbReference type="PROSITE" id="PS00178">
    <property type="entry name" value="AA_TRNA_LIGASE_I"/>
    <property type="match status" value="1"/>
</dbReference>
<organism evidence="14 15">
    <name type="scientific">Eiseniibacteriota bacterium</name>
    <dbReference type="NCBI Taxonomy" id="2212470"/>
    <lineage>
        <taxon>Bacteria</taxon>
        <taxon>Candidatus Eiseniibacteriota</taxon>
    </lineage>
</organism>
<dbReference type="InterPro" id="IPR041872">
    <property type="entry name" value="Anticodon_Met"/>
</dbReference>
<comment type="similarity">
    <text evidence="3 11">Belongs to the class-I aminoacyl-tRNA synthetase family. MetG type 1 subfamily.</text>
</comment>
<dbReference type="Proteomes" id="UP000739538">
    <property type="component" value="Unassembled WGS sequence"/>
</dbReference>
<comment type="subunit">
    <text evidence="11">Monomer.</text>
</comment>
<feature type="binding site" evidence="11">
    <location>
        <position position="151"/>
    </location>
    <ligand>
        <name>Zn(2+)</name>
        <dbReference type="ChEBI" id="CHEBI:29105"/>
    </ligand>
</feature>
<dbReference type="CDD" id="cd07957">
    <property type="entry name" value="Anticodon_Ia_Met"/>
    <property type="match status" value="1"/>
</dbReference>
<dbReference type="Pfam" id="PF09334">
    <property type="entry name" value="tRNA-synt_1g"/>
    <property type="match status" value="1"/>
</dbReference>
<comment type="function">
    <text evidence="1 11">Is required not only for elongation of protein synthesis but also for the initiation of all mRNA translation through initiator tRNA(fMet) aminoacylation.</text>
</comment>
<feature type="domain" description="Methionyl-tRNA synthetase anticodon-binding" evidence="13">
    <location>
        <begin position="426"/>
        <end position="558"/>
    </location>
</feature>
<reference evidence="14" key="1">
    <citation type="submission" date="2020-04" db="EMBL/GenBank/DDBJ databases">
        <authorList>
            <person name="Zhang T."/>
        </authorList>
    </citation>
    <scope>NUCLEOTIDE SEQUENCE</scope>
    <source>
        <strain evidence="14">HKST-UBA02</strain>
    </source>
</reference>
<dbReference type="Pfam" id="PF19303">
    <property type="entry name" value="Anticodon_3"/>
    <property type="match status" value="1"/>
</dbReference>
<evidence type="ECO:0000313" key="14">
    <source>
        <dbReference type="EMBL" id="MCA9755892.1"/>
    </source>
</evidence>
<keyword evidence="11" id="KW-0862">Zinc</keyword>
<evidence type="ECO:0000259" key="13">
    <source>
        <dbReference type="Pfam" id="PF19303"/>
    </source>
</evidence>
<dbReference type="GO" id="GO:0005524">
    <property type="term" value="F:ATP binding"/>
    <property type="evidence" value="ECO:0007669"/>
    <property type="project" value="UniProtKB-UniRule"/>
</dbReference>
<feature type="short sequence motif" description="'HIGH' region" evidence="11">
    <location>
        <begin position="12"/>
        <end position="22"/>
    </location>
</feature>
<dbReference type="InterPro" id="IPR001412">
    <property type="entry name" value="aa-tRNA-synth_I_CS"/>
</dbReference>
<dbReference type="Gene3D" id="1.10.730.10">
    <property type="entry name" value="Isoleucyl-tRNA Synthetase, Domain 1"/>
    <property type="match status" value="1"/>
</dbReference>
<gene>
    <name evidence="11 14" type="primary">metG</name>
    <name evidence="14" type="ORF">KDA27_08835</name>
</gene>
<sequence>MARRFLVTSGLPYSNGRLHVGHLAGAYLPADIFVRYLRSKGEDVLFVCGSDDNGVASLMSARKEGVPVQDLVTRYNAFQKEDFSRVGVEFDVYGGTHHPDFVEMHERISQGFFRSIHEKGFFEKKTSKQLYDVEAKQFLPDRYVEGTCPNCGNPDAHGDQCDRCGSTYDQIELIDPKSTVTGTTPELRETTHWYLRLGEFETPLREWLEAKREPHGDQPAWRDTVLNFALGQIKQGLPERAMTRDLHWGVPVPLDDPDAEGKVLYVWFDAPIGYVSFTAQHCADHGGDWKEYERWWKDSETRIVHFIGEDNTVFHALTWPAMMQAEGSYQLPAQVVANSFLNVKLGDTEEKFSKSRGNAVWLGEFLNEFDPDPLRYYLTAIAPESARTAFDLADLVQRNNSELLGALGNYVNRTLTFLQRFYEGVVPELGERDERDLAQLARVAETQASMEKNLDAYRFKAALGDLMALARETNAYFNDKEPWKVRKTDPAAGGTILNVCAQTVKGLAVLMAPFLPYSAEVTREMLALPEGSLRWQDATVELPSGHVLGEPRLLFRQYELSEEQPTD</sequence>
<dbReference type="InterPro" id="IPR029038">
    <property type="entry name" value="MetRS_Zn"/>
</dbReference>
<evidence type="ECO:0000256" key="10">
    <source>
        <dbReference type="ARBA" id="ARBA00047364"/>
    </source>
</evidence>
<dbReference type="SUPFAM" id="SSF52374">
    <property type="entry name" value="Nucleotidylyl transferase"/>
    <property type="match status" value="1"/>
</dbReference>
<feature type="domain" description="Methionyl/Leucyl tRNA synthetase" evidence="12">
    <location>
        <begin position="5"/>
        <end position="415"/>
    </location>
</feature>
<evidence type="ECO:0000256" key="2">
    <source>
        <dbReference type="ARBA" id="ARBA00004496"/>
    </source>
</evidence>
<keyword evidence="4 11" id="KW-0963">Cytoplasm</keyword>
<name>A0A956NBS8_UNCEI</name>
<dbReference type="GO" id="GO:0004825">
    <property type="term" value="F:methionine-tRNA ligase activity"/>
    <property type="evidence" value="ECO:0007669"/>
    <property type="project" value="UniProtKB-UniRule"/>
</dbReference>
<proteinExistence type="inferred from homology"/>
<dbReference type="Gene3D" id="3.40.50.620">
    <property type="entry name" value="HUPs"/>
    <property type="match status" value="1"/>
</dbReference>
<evidence type="ECO:0000313" key="15">
    <source>
        <dbReference type="Proteomes" id="UP000739538"/>
    </source>
</evidence>
<dbReference type="InterPro" id="IPR023458">
    <property type="entry name" value="Met-tRNA_ligase_1"/>
</dbReference>
<accession>A0A956NBS8</accession>
<feature type="binding site" evidence="11">
    <location>
        <position position="148"/>
    </location>
    <ligand>
        <name>Zn(2+)</name>
        <dbReference type="ChEBI" id="CHEBI:29105"/>
    </ligand>
</feature>
<feature type="short sequence motif" description="'KMSKS' region" evidence="11">
    <location>
        <begin position="351"/>
        <end position="355"/>
    </location>
</feature>
<dbReference type="GO" id="GO:0005829">
    <property type="term" value="C:cytosol"/>
    <property type="evidence" value="ECO:0007669"/>
    <property type="project" value="TreeGrafter"/>
</dbReference>
<dbReference type="EC" id="6.1.1.10" evidence="11"/>
<feature type="binding site" evidence="11">
    <location>
        <position position="164"/>
    </location>
    <ligand>
        <name>Zn(2+)</name>
        <dbReference type="ChEBI" id="CHEBI:29105"/>
    </ligand>
</feature>
<keyword evidence="9 11" id="KW-0030">Aminoacyl-tRNA synthetase</keyword>
<keyword evidence="11" id="KW-0479">Metal-binding</keyword>
<dbReference type="PANTHER" id="PTHR45765">
    <property type="entry name" value="METHIONINE--TRNA LIGASE"/>
    <property type="match status" value="1"/>
</dbReference>
<evidence type="ECO:0000256" key="1">
    <source>
        <dbReference type="ARBA" id="ARBA00003314"/>
    </source>
</evidence>
<comment type="catalytic activity">
    <reaction evidence="10 11">
        <text>tRNA(Met) + L-methionine + ATP = L-methionyl-tRNA(Met) + AMP + diphosphate</text>
        <dbReference type="Rhea" id="RHEA:13481"/>
        <dbReference type="Rhea" id="RHEA-COMP:9667"/>
        <dbReference type="Rhea" id="RHEA-COMP:9698"/>
        <dbReference type="ChEBI" id="CHEBI:30616"/>
        <dbReference type="ChEBI" id="CHEBI:33019"/>
        <dbReference type="ChEBI" id="CHEBI:57844"/>
        <dbReference type="ChEBI" id="CHEBI:78442"/>
        <dbReference type="ChEBI" id="CHEBI:78530"/>
        <dbReference type="ChEBI" id="CHEBI:456215"/>
        <dbReference type="EC" id="6.1.1.10"/>
    </reaction>
</comment>
<evidence type="ECO:0000256" key="6">
    <source>
        <dbReference type="ARBA" id="ARBA00022741"/>
    </source>
</evidence>
<dbReference type="FunFam" id="2.20.28.20:FF:000001">
    <property type="entry name" value="Methionine--tRNA ligase"/>
    <property type="match status" value="1"/>
</dbReference>
<dbReference type="SUPFAM" id="SSF57770">
    <property type="entry name" value="Methionyl-tRNA synthetase (MetRS), Zn-domain"/>
    <property type="match status" value="1"/>
</dbReference>
<dbReference type="InterPro" id="IPR015413">
    <property type="entry name" value="Methionyl/Leucyl_tRNA_Synth"/>
</dbReference>
<dbReference type="CDD" id="cd00814">
    <property type="entry name" value="MetRS_core"/>
    <property type="match status" value="1"/>
</dbReference>
<protein>
    <recommendedName>
        <fullName evidence="11">Methionine--tRNA ligase</fullName>
        <ecNumber evidence="11">6.1.1.10</ecNumber>
    </recommendedName>
    <alternativeName>
        <fullName evidence="11">Methionyl-tRNA synthetase</fullName>
        <shortName evidence="11">MetRS</shortName>
    </alternativeName>
</protein>
<keyword evidence="5 11" id="KW-0436">Ligase</keyword>
<comment type="cofactor">
    <cofactor evidence="11">
        <name>Zn(2+)</name>
        <dbReference type="ChEBI" id="CHEBI:29105"/>
    </cofactor>
    <text evidence="11">Binds 1 zinc ion per subunit.</text>
</comment>
<dbReference type="InterPro" id="IPR033911">
    <property type="entry name" value="MetRS_core"/>
</dbReference>
<dbReference type="NCBIfam" id="NF001100">
    <property type="entry name" value="PRK00133.1"/>
    <property type="match status" value="1"/>
</dbReference>
<dbReference type="InterPro" id="IPR014758">
    <property type="entry name" value="Met-tRNA_synth"/>
</dbReference>
<evidence type="ECO:0000256" key="3">
    <source>
        <dbReference type="ARBA" id="ARBA00008258"/>
    </source>
</evidence>
<keyword evidence="8 11" id="KW-0648">Protein biosynthesis</keyword>
<dbReference type="EMBL" id="JAGQHS010000035">
    <property type="protein sequence ID" value="MCA9755892.1"/>
    <property type="molecule type" value="Genomic_DNA"/>
</dbReference>
<evidence type="ECO:0000256" key="4">
    <source>
        <dbReference type="ARBA" id="ARBA00022490"/>
    </source>
</evidence>
<evidence type="ECO:0000256" key="11">
    <source>
        <dbReference type="HAMAP-Rule" id="MF_00098"/>
    </source>
</evidence>
<keyword evidence="7 11" id="KW-0067">ATP-binding</keyword>
<dbReference type="PRINTS" id="PR01041">
    <property type="entry name" value="TRNASYNTHMET"/>
</dbReference>
<evidence type="ECO:0000256" key="9">
    <source>
        <dbReference type="ARBA" id="ARBA00023146"/>
    </source>
</evidence>
<comment type="subcellular location">
    <subcellularLocation>
        <location evidence="2 11">Cytoplasm</location>
    </subcellularLocation>
</comment>
<evidence type="ECO:0000256" key="8">
    <source>
        <dbReference type="ARBA" id="ARBA00022917"/>
    </source>
</evidence>
<dbReference type="PANTHER" id="PTHR45765:SF1">
    <property type="entry name" value="METHIONINE--TRNA LIGASE, CYTOPLASMIC"/>
    <property type="match status" value="1"/>
</dbReference>
<dbReference type="GO" id="GO:0046872">
    <property type="term" value="F:metal ion binding"/>
    <property type="evidence" value="ECO:0007669"/>
    <property type="project" value="UniProtKB-KW"/>
</dbReference>
<feature type="binding site" evidence="11">
    <location>
        <position position="161"/>
    </location>
    <ligand>
        <name>Zn(2+)</name>
        <dbReference type="ChEBI" id="CHEBI:29105"/>
    </ligand>
</feature>
<dbReference type="AlphaFoldDB" id="A0A956NBS8"/>
<dbReference type="Gene3D" id="2.20.28.20">
    <property type="entry name" value="Methionyl-tRNA synthetase, Zn-domain"/>
    <property type="match status" value="1"/>
</dbReference>
<evidence type="ECO:0000259" key="12">
    <source>
        <dbReference type="Pfam" id="PF09334"/>
    </source>
</evidence>
<dbReference type="HAMAP" id="MF_00098">
    <property type="entry name" value="Met_tRNA_synth_type1"/>
    <property type="match status" value="1"/>
</dbReference>
<dbReference type="InterPro" id="IPR014729">
    <property type="entry name" value="Rossmann-like_a/b/a_fold"/>
</dbReference>
<evidence type="ECO:0000256" key="7">
    <source>
        <dbReference type="ARBA" id="ARBA00022840"/>
    </source>
</evidence>
<dbReference type="SUPFAM" id="SSF47323">
    <property type="entry name" value="Anticodon-binding domain of a subclass of class I aminoacyl-tRNA synthetases"/>
    <property type="match status" value="1"/>
</dbReference>
<keyword evidence="6 11" id="KW-0547">Nucleotide-binding</keyword>
<comment type="caution">
    <text evidence="14">The sequence shown here is derived from an EMBL/GenBank/DDBJ whole genome shotgun (WGS) entry which is preliminary data.</text>
</comment>